<dbReference type="GO" id="GO:0051156">
    <property type="term" value="P:glucose 6-phosphate metabolic process"/>
    <property type="evidence" value="ECO:0007669"/>
    <property type="project" value="TreeGrafter"/>
</dbReference>
<dbReference type="PANTHER" id="PTHR11469">
    <property type="entry name" value="GLUCOSE-6-PHOSPHATE ISOMERASE"/>
    <property type="match status" value="1"/>
</dbReference>
<evidence type="ECO:0000256" key="2">
    <source>
        <dbReference type="ARBA" id="ARBA00006604"/>
    </source>
</evidence>
<feature type="active site" evidence="8">
    <location>
        <position position="505"/>
    </location>
</feature>
<dbReference type="InterPro" id="IPR035476">
    <property type="entry name" value="SIS_PGI_1"/>
</dbReference>
<evidence type="ECO:0000256" key="6">
    <source>
        <dbReference type="ARBA" id="ARBA00023235"/>
    </source>
</evidence>
<comment type="catalytic activity">
    <reaction evidence="7 8 9">
        <text>alpha-D-glucose 6-phosphate = beta-D-fructose 6-phosphate</text>
        <dbReference type="Rhea" id="RHEA:11816"/>
        <dbReference type="ChEBI" id="CHEBI:57634"/>
        <dbReference type="ChEBI" id="CHEBI:58225"/>
        <dbReference type="EC" id="5.3.1.9"/>
    </reaction>
</comment>
<dbReference type="CDD" id="cd05016">
    <property type="entry name" value="SIS_PGI_2"/>
    <property type="match status" value="1"/>
</dbReference>
<comment type="pathway">
    <text evidence="8">Carbohydrate biosynthesis; gluconeogenesis.</text>
</comment>
<dbReference type="NCBIfam" id="NF001211">
    <property type="entry name" value="PRK00179.1"/>
    <property type="match status" value="1"/>
</dbReference>
<sequence length="541" mass="59011">MTAWNNLQQLYENSRATTLRELFAADADRAATWSFDGAGLHVDLSKNILTDDIRDGLLALAQESGLAEKIEAMFRGDHINSTEDRAVLHTALRLPVEADLSVDGQDVAADVHEVLGRMRDFATALRSGSWLGHTGHTIKKVVNIGIGGSDLGPAMAAQALRSYATAGITAEFVSNVDPADMASTLEHCNPGETLFIVASKTFTTQETLANAHAAKRWLLDAFDGDESSIARHFVAVSTNAEKVAEFGIDTHNMFGFWDWVGGRYSVDSAIGLALMAVIGPQDFMRFLAGFHAMDEHFRTTPWEKNIPVLMALLGVWYSNFFGAQTHAVLPYSQDLARFPAYLQQLTMESNGKSVRLDGTPVEHGTGEIYWGEPGTNGQHAFFQLMHQGTRLIPADFIGFARPHQDLPTSDGTGSMHDLLMGNFFAQTKVLAFGKTAEEIRAEGVAEDIVPHKLMPGNRPTTTILAEQLTPHTLGALIALYEHIVFVQGVIWDINSFDQWGVELGKQQANDLAPAVSGRTAPDSGDSSTDSLIDWYRGHRGC</sequence>
<dbReference type="PRINTS" id="PR00662">
    <property type="entry name" value="G6PISOMERASE"/>
</dbReference>
<dbReference type="InterPro" id="IPR023096">
    <property type="entry name" value="G6P_Isomerase_C"/>
</dbReference>
<reference evidence="11 12" key="1">
    <citation type="submission" date="2019-12" db="EMBL/GenBank/DDBJ databases">
        <title>Corynebacterium sp. nov., isolated from feces of the Anser Albifrons in China.</title>
        <authorList>
            <person name="Liu Q."/>
        </authorList>
    </citation>
    <scope>NUCLEOTIDE SEQUENCE [LARGE SCALE GENOMIC DNA]</scope>
    <source>
        <strain evidence="11 12">4H37-19</strain>
    </source>
</reference>
<feature type="region of interest" description="Disordered" evidence="10">
    <location>
        <begin position="512"/>
        <end position="531"/>
    </location>
</feature>
<evidence type="ECO:0000256" key="8">
    <source>
        <dbReference type="HAMAP-Rule" id="MF_00473"/>
    </source>
</evidence>
<accession>A0A7H0SMT1</accession>
<evidence type="ECO:0000313" key="11">
    <source>
        <dbReference type="EMBL" id="QNQ89856.1"/>
    </source>
</evidence>
<comment type="similarity">
    <text evidence="2 8 9">Belongs to the GPI family.</text>
</comment>
<keyword evidence="4 8" id="KW-0963">Cytoplasm</keyword>
<evidence type="ECO:0000256" key="4">
    <source>
        <dbReference type="ARBA" id="ARBA00022490"/>
    </source>
</evidence>
<proteinExistence type="inferred from homology"/>
<organism evidence="11 12">
    <name type="scientific">Corynebacterium poyangense</name>
    <dbReference type="NCBI Taxonomy" id="2684405"/>
    <lineage>
        <taxon>Bacteria</taxon>
        <taxon>Bacillati</taxon>
        <taxon>Actinomycetota</taxon>
        <taxon>Actinomycetes</taxon>
        <taxon>Mycobacteriales</taxon>
        <taxon>Corynebacteriaceae</taxon>
        <taxon>Corynebacterium</taxon>
    </lineage>
</organism>
<keyword evidence="6 8" id="KW-0413">Isomerase</keyword>
<dbReference type="UniPathway" id="UPA00109">
    <property type="reaction ID" value="UER00181"/>
</dbReference>
<dbReference type="Gene3D" id="1.10.1390.10">
    <property type="match status" value="1"/>
</dbReference>
<keyword evidence="12" id="KW-1185">Reference proteome</keyword>
<feature type="active site" description="Proton donor" evidence="8">
    <location>
        <position position="348"/>
    </location>
</feature>
<keyword evidence="5 8" id="KW-0324">Glycolysis</keyword>
<dbReference type="PANTHER" id="PTHR11469:SF1">
    <property type="entry name" value="GLUCOSE-6-PHOSPHATE ISOMERASE"/>
    <property type="match status" value="1"/>
</dbReference>
<dbReference type="KEGG" id="cpoy:GP475_03740"/>
<comment type="pathway">
    <text evidence="1 8 9">Carbohydrate degradation; glycolysis; D-glyceraldehyde 3-phosphate and glycerone phosphate from D-glucose: step 2/4.</text>
</comment>
<gene>
    <name evidence="8" type="primary">pgi</name>
    <name evidence="11" type="ORF">GP475_03740</name>
</gene>
<evidence type="ECO:0000256" key="10">
    <source>
        <dbReference type="SAM" id="MobiDB-lite"/>
    </source>
</evidence>
<dbReference type="PROSITE" id="PS00765">
    <property type="entry name" value="P_GLUCOSE_ISOMERASE_1"/>
    <property type="match status" value="1"/>
</dbReference>
<dbReference type="Pfam" id="PF00342">
    <property type="entry name" value="PGI"/>
    <property type="match status" value="1"/>
</dbReference>
<dbReference type="RefSeq" id="WP_187975314.1">
    <property type="nucleotide sequence ID" value="NZ_CP046884.1"/>
</dbReference>
<dbReference type="Proteomes" id="UP000516320">
    <property type="component" value="Chromosome"/>
</dbReference>
<dbReference type="InterPro" id="IPR035482">
    <property type="entry name" value="SIS_PGI_2"/>
</dbReference>
<dbReference type="GO" id="GO:0006096">
    <property type="term" value="P:glycolytic process"/>
    <property type="evidence" value="ECO:0007669"/>
    <property type="project" value="UniProtKB-UniRule"/>
</dbReference>
<dbReference type="FunFam" id="3.40.50.10490:FF:000018">
    <property type="entry name" value="Glucose-6-phosphate isomerase"/>
    <property type="match status" value="1"/>
</dbReference>
<protein>
    <recommendedName>
        <fullName evidence="8">Glucose-6-phosphate isomerase</fullName>
        <shortName evidence="8">GPI</shortName>
        <ecNumber evidence="8">5.3.1.9</ecNumber>
    </recommendedName>
    <alternativeName>
        <fullName evidence="8">Phosphoglucose isomerase</fullName>
        <shortName evidence="8">PGI</shortName>
    </alternativeName>
    <alternativeName>
        <fullName evidence="8">Phosphohexose isomerase</fullName>
        <shortName evidence="8">PHI</shortName>
    </alternativeName>
</protein>
<dbReference type="PROSITE" id="PS00174">
    <property type="entry name" value="P_GLUCOSE_ISOMERASE_2"/>
    <property type="match status" value="1"/>
</dbReference>
<dbReference type="EMBL" id="CP046884">
    <property type="protein sequence ID" value="QNQ89856.1"/>
    <property type="molecule type" value="Genomic_DNA"/>
</dbReference>
<evidence type="ECO:0000256" key="9">
    <source>
        <dbReference type="RuleBase" id="RU000612"/>
    </source>
</evidence>
<evidence type="ECO:0000256" key="7">
    <source>
        <dbReference type="ARBA" id="ARBA00029321"/>
    </source>
</evidence>
<dbReference type="InterPro" id="IPR046348">
    <property type="entry name" value="SIS_dom_sf"/>
</dbReference>
<dbReference type="GO" id="GO:0097367">
    <property type="term" value="F:carbohydrate derivative binding"/>
    <property type="evidence" value="ECO:0007669"/>
    <property type="project" value="InterPro"/>
</dbReference>
<evidence type="ECO:0000256" key="5">
    <source>
        <dbReference type="ARBA" id="ARBA00023152"/>
    </source>
</evidence>
<dbReference type="Gene3D" id="3.40.50.10490">
    <property type="entry name" value="Glucose-6-phosphate isomerase like protein, domain 1"/>
    <property type="match status" value="2"/>
</dbReference>
<comment type="function">
    <text evidence="8">Catalyzes the reversible isomerization of glucose-6-phosphate to fructose-6-phosphate.</text>
</comment>
<feature type="active site" evidence="8">
    <location>
        <position position="379"/>
    </location>
</feature>
<evidence type="ECO:0000256" key="1">
    <source>
        <dbReference type="ARBA" id="ARBA00004926"/>
    </source>
</evidence>
<name>A0A7H0SMT1_9CORY</name>
<comment type="subcellular location">
    <subcellularLocation>
        <location evidence="8">Cytoplasm</location>
    </subcellularLocation>
</comment>
<dbReference type="GO" id="GO:0005829">
    <property type="term" value="C:cytosol"/>
    <property type="evidence" value="ECO:0007669"/>
    <property type="project" value="TreeGrafter"/>
</dbReference>
<dbReference type="EC" id="5.3.1.9" evidence="8"/>
<keyword evidence="3 8" id="KW-0312">Gluconeogenesis</keyword>
<dbReference type="GO" id="GO:0048029">
    <property type="term" value="F:monosaccharide binding"/>
    <property type="evidence" value="ECO:0007669"/>
    <property type="project" value="TreeGrafter"/>
</dbReference>
<dbReference type="HAMAP" id="MF_00473">
    <property type="entry name" value="G6P_isomerase"/>
    <property type="match status" value="1"/>
</dbReference>
<dbReference type="SUPFAM" id="SSF53697">
    <property type="entry name" value="SIS domain"/>
    <property type="match status" value="1"/>
</dbReference>
<dbReference type="UniPathway" id="UPA00138"/>
<dbReference type="CDD" id="cd05015">
    <property type="entry name" value="SIS_PGI_1"/>
    <property type="match status" value="1"/>
</dbReference>
<dbReference type="InterPro" id="IPR001672">
    <property type="entry name" value="G6P_Isomerase"/>
</dbReference>
<dbReference type="InterPro" id="IPR018189">
    <property type="entry name" value="Phosphoglucose_isomerase_CS"/>
</dbReference>
<dbReference type="GO" id="GO:0006094">
    <property type="term" value="P:gluconeogenesis"/>
    <property type="evidence" value="ECO:0007669"/>
    <property type="project" value="UniProtKB-UniRule"/>
</dbReference>
<dbReference type="AlphaFoldDB" id="A0A7H0SMT1"/>
<evidence type="ECO:0000256" key="3">
    <source>
        <dbReference type="ARBA" id="ARBA00022432"/>
    </source>
</evidence>
<dbReference type="PROSITE" id="PS51463">
    <property type="entry name" value="P_GLUCOSE_ISOMERASE_3"/>
    <property type="match status" value="1"/>
</dbReference>
<dbReference type="GO" id="GO:0004347">
    <property type="term" value="F:glucose-6-phosphate isomerase activity"/>
    <property type="evidence" value="ECO:0007669"/>
    <property type="project" value="UniProtKB-UniRule"/>
</dbReference>
<evidence type="ECO:0000313" key="12">
    <source>
        <dbReference type="Proteomes" id="UP000516320"/>
    </source>
</evidence>